<dbReference type="Pfam" id="PF02128">
    <property type="entry name" value="Peptidase_M36"/>
    <property type="match status" value="1"/>
</dbReference>
<dbReference type="SUPFAM" id="SSF55486">
    <property type="entry name" value="Metalloproteases ('zincins'), catalytic domain"/>
    <property type="match status" value="1"/>
</dbReference>
<evidence type="ECO:0000256" key="10">
    <source>
        <dbReference type="ARBA" id="ARBA00023145"/>
    </source>
</evidence>
<evidence type="ECO:0000256" key="5">
    <source>
        <dbReference type="ARBA" id="ARBA00022670"/>
    </source>
</evidence>
<evidence type="ECO:0000256" key="9">
    <source>
        <dbReference type="ARBA" id="ARBA00023049"/>
    </source>
</evidence>
<keyword evidence="13" id="KW-1185">Reference proteome</keyword>
<keyword evidence="6 11" id="KW-0479">Metal-binding</keyword>
<dbReference type="PANTHER" id="PTHR33478:SF1">
    <property type="entry name" value="EXTRACELLULAR METALLOPROTEINASE MEP"/>
    <property type="match status" value="1"/>
</dbReference>
<evidence type="ECO:0000256" key="6">
    <source>
        <dbReference type="ARBA" id="ARBA00022723"/>
    </source>
</evidence>
<keyword evidence="8 11" id="KW-0862">Zinc</keyword>
<dbReference type="InterPro" id="IPR027268">
    <property type="entry name" value="Peptidase_M4/M1_CTD_sf"/>
</dbReference>
<organism evidence="12 13">
    <name type="scientific">Batrachochytrium salamandrivorans</name>
    <dbReference type="NCBI Taxonomy" id="1357716"/>
    <lineage>
        <taxon>Eukaryota</taxon>
        <taxon>Fungi</taxon>
        <taxon>Fungi incertae sedis</taxon>
        <taxon>Chytridiomycota</taxon>
        <taxon>Chytridiomycota incertae sedis</taxon>
        <taxon>Chytridiomycetes</taxon>
        <taxon>Rhizophydiales</taxon>
        <taxon>Rhizophydiales incertae sedis</taxon>
        <taxon>Batrachochytrium</taxon>
    </lineage>
</organism>
<keyword evidence="9 11" id="KW-0482">Metalloprotease</keyword>
<evidence type="ECO:0000256" key="3">
    <source>
        <dbReference type="ARBA" id="ARBA00006006"/>
    </source>
</evidence>
<gene>
    <name evidence="12" type="ORF">BASA50_001971</name>
</gene>
<dbReference type="InterPro" id="IPR001842">
    <property type="entry name" value="Peptidase_M36"/>
</dbReference>
<keyword evidence="5 11" id="KW-0645">Protease</keyword>
<dbReference type="PRINTS" id="PR00999">
    <property type="entry name" value="FUNGALYSIN"/>
</dbReference>
<dbReference type="CDD" id="cd09596">
    <property type="entry name" value="M36"/>
    <property type="match status" value="1"/>
</dbReference>
<reference evidence="12 13" key="1">
    <citation type="submission" date="2021-02" db="EMBL/GenBank/DDBJ databases">
        <title>Variation within the Batrachochytrium salamandrivorans European outbreak.</title>
        <authorList>
            <person name="Kelly M."/>
            <person name="Pasmans F."/>
            <person name="Shea T.P."/>
            <person name="Munoz J.F."/>
            <person name="Carranza S."/>
            <person name="Cuomo C.A."/>
            <person name="Martel A."/>
        </authorList>
    </citation>
    <scope>NUCLEOTIDE SEQUENCE [LARGE SCALE GENOMIC DNA]</scope>
    <source>
        <strain evidence="12 13">AMFP18/2</strain>
    </source>
</reference>
<evidence type="ECO:0000256" key="4">
    <source>
        <dbReference type="ARBA" id="ARBA00022525"/>
    </source>
</evidence>
<accession>A0ABQ8FMR2</accession>
<evidence type="ECO:0000313" key="13">
    <source>
        <dbReference type="Proteomes" id="UP001648503"/>
    </source>
</evidence>
<dbReference type="EC" id="3.4.24.-" evidence="11"/>
<evidence type="ECO:0000256" key="7">
    <source>
        <dbReference type="ARBA" id="ARBA00022801"/>
    </source>
</evidence>
<keyword evidence="4 11" id="KW-0964">Secreted</keyword>
<dbReference type="PANTHER" id="PTHR33478">
    <property type="entry name" value="EXTRACELLULAR METALLOPROTEINASE MEP"/>
    <property type="match status" value="1"/>
</dbReference>
<name>A0ABQ8FMR2_9FUNG</name>
<keyword evidence="11" id="KW-0732">Signal</keyword>
<evidence type="ECO:0000256" key="1">
    <source>
        <dbReference type="ARBA" id="ARBA00001947"/>
    </source>
</evidence>
<evidence type="ECO:0000256" key="11">
    <source>
        <dbReference type="RuleBase" id="RU364017"/>
    </source>
</evidence>
<keyword evidence="7 11" id="KW-0378">Hydrolase</keyword>
<protein>
    <recommendedName>
        <fullName evidence="11">Extracellular metalloproteinase</fullName>
        <ecNumber evidence="11">3.4.24.-</ecNumber>
    </recommendedName>
    <alternativeName>
        <fullName evidence="11">Fungalysin</fullName>
    </alternativeName>
</protein>
<comment type="cofactor">
    <cofactor evidence="1 11">
        <name>Zn(2+)</name>
        <dbReference type="ChEBI" id="CHEBI:29105"/>
    </cofactor>
</comment>
<keyword evidence="10 11" id="KW-0865">Zymogen</keyword>
<comment type="subcellular location">
    <subcellularLocation>
        <location evidence="2 11">Secreted</location>
    </subcellularLocation>
</comment>
<comment type="similarity">
    <text evidence="3 11">Belongs to the peptidase M36 family.</text>
</comment>
<sequence>MVAVSSVLVLALVSSTVVAQPGTNGFTETLACFRLWLTPVSTTSVHRWIPLDEETPTPTSDEDPADIGLSYILQQLNIQPDEFTKRTNFTDSFGVTHLYGMPLHQGLLIEDLHAAAHIKDSQVFFYSATTINDDHALAKRSPPIPKSTIKISSRKAVKVAVDSLGVPLYNAIAPVMESYETDNGKILVWVFQLRDNPTTQWIEVKVDADTGVIVSKEGVKRDFTYTVIKLPNENAHDGVSKILSPENFQASPNGWTDGFELKGNNVLVNYKKDKTFGTSTRGIFSGVFDPTLPPQTPKNLVTGAINAFYEFTCSSSLVANMVHDVFYAYGFNEPAGNFQRDNFNRGGIAGDPVIIKVQSSKKKNSANFNTPFDGRSGVLNLHIYTATNPNRDPALDNTILTHELGHGVSERLTGGAQTKLCMMETESRGLSEGYSDMTALIFTAKPEDTRNTKKVIGEYVRGISRGMRKYLYTTNMRANPLKYQNAIGEKNPHNLGEIWATMLLEVYWNLVEEYGFSANLHDATQEKGNIIFLQLFVGTLMIQPCNPTFISAYDTMLVADDIYYGGIHEHLITKGFAKRGIGSTSQSDPTTDN</sequence>
<comment type="caution">
    <text evidence="12">The sequence shown here is derived from an EMBL/GenBank/DDBJ whole genome shotgun (WGS) entry which is preliminary data.</text>
</comment>
<evidence type="ECO:0000313" key="12">
    <source>
        <dbReference type="EMBL" id="KAH6600966.1"/>
    </source>
</evidence>
<dbReference type="Gene3D" id="1.10.390.10">
    <property type="entry name" value="Neutral Protease Domain 2"/>
    <property type="match status" value="1"/>
</dbReference>
<dbReference type="Gene3D" id="3.10.170.10">
    <property type="match status" value="1"/>
</dbReference>
<evidence type="ECO:0000256" key="8">
    <source>
        <dbReference type="ARBA" id="ARBA00022833"/>
    </source>
</evidence>
<feature type="signal peptide" evidence="11">
    <location>
        <begin position="1"/>
        <end position="19"/>
    </location>
</feature>
<evidence type="ECO:0000256" key="2">
    <source>
        <dbReference type="ARBA" id="ARBA00004613"/>
    </source>
</evidence>
<proteinExistence type="inferred from homology"/>
<dbReference type="Proteomes" id="UP001648503">
    <property type="component" value="Unassembled WGS sequence"/>
</dbReference>
<dbReference type="EMBL" id="JAFCIX010000024">
    <property type="protein sequence ID" value="KAH6600966.1"/>
    <property type="molecule type" value="Genomic_DNA"/>
</dbReference>
<dbReference type="InterPro" id="IPR050371">
    <property type="entry name" value="Fungal_virulence_M36"/>
</dbReference>
<feature type="chain" id="PRO_5044964212" description="Extracellular metalloproteinase" evidence="11">
    <location>
        <begin position="20"/>
        <end position="593"/>
    </location>
</feature>